<dbReference type="Proteomes" id="UP000588068">
    <property type="component" value="Unassembled WGS sequence"/>
</dbReference>
<protein>
    <submittedName>
        <fullName evidence="2">Putative membrane protein</fullName>
    </submittedName>
</protein>
<proteinExistence type="predicted"/>
<dbReference type="SUPFAM" id="SSF53300">
    <property type="entry name" value="vWA-like"/>
    <property type="match status" value="1"/>
</dbReference>
<keyword evidence="3" id="KW-1185">Reference proteome</keyword>
<organism evidence="2 3">
    <name type="scientific">Povalibacter uvarum</name>
    <dbReference type="NCBI Taxonomy" id="732238"/>
    <lineage>
        <taxon>Bacteria</taxon>
        <taxon>Pseudomonadati</taxon>
        <taxon>Pseudomonadota</taxon>
        <taxon>Gammaproteobacteria</taxon>
        <taxon>Steroidobacterales</taxon>
        <taxon>Steroidobacteraceae</taxon>
        <taxon>Povalibacter</taxon>
    </lineage>
</organism>
<dbReference type="CDD" id="cd00198">
    <property type="entry name" value="vWFA"/>
    <property type="match status" value="1"/>
</dbReference>
<dbReference type="EMBL" id="JACHHZ010000002">
    <property type="protein sequence ID" value="MBB6093185.1"/>
    <property type="molecule type" value="Genomic_DNA"/>
</dbReference>
<comment type="caution">
    <text evidence="2">The sequence shown here is derived from an EMBL/GenBank/DDBJ whole genome shotgun (WGS) entry which is preliminary data.</text>
</comment>
<dbReference type="RefSeq" id="WP_184331295.1">
    <property type="nucleotide sequence ID" value="NZ_JACHHZ010000002.1"/>
</dbReference>
<reference evidence="2 3" key="1">
    <citation type="submission" date="2020-08" db="EMBL/GenBank/DDBJ databases">
        <title>Genomic Encyclopedia of Type Strains, Phase IV (KMG-IV): sequencing the most valuable type-strain genomes for metagenomic binning, comparative biology and taxonomic classification.</title>
        <authorList>
            <person name="Goeker M."/>
        </authorList>
    </citation>
    <scope>NUCLEOTIDE SEQUENCE [LARGE SCALE GENOMIC DNA]</scope>
    <source>
        <strain evidence="2 3">DSM 26723</strain>
    </source>
</reference>
<dbReference type="Gene3D" id="3.40.50.410">
    <property type="entry name" value="von Willebrand factor, type A domain"/>
    <property type="match status" value="1"/>
</dbReference>
<keyword evidence="1" id="KW-1133">Transmembrane helix</keyword>
<dbReference type="InterPro" id="IPR036465">
    <property type="entry name" value="vWFA_dom_sf"/>
</dbReference>
<dbReference type="AlphaFoldDB" id="A0A841HMK3"/>
<dbReference type="InterPro" id="IPR029062">
    <property type="entry name" value="Class_I_gatase-like"/>
</dbReference>
<evidence type="ECO:0000313" key="2">
    <source>
        <dbReference type="EMBL" id="MBB6093185.1"/>
    </source>
</evidence>
<gene>
    <name evidence="2" type="ORF">HNQ60_002063</name>
</gene>
<dbReference type="PANTHER" id="PTHR37947:SF1">
    <property type="entry name" value="BLL2462 PROTEIN"/>
    <property type="match status" value="1"/>
</dbReference>
<feature type="transmembrane region" description="Helical" evidence="1">
    <location>
        <begin position="20"/>
        <end position="41"/>
    </location>
</feature>
<accession>A0A841HMK3</accession>
<dbReference type="SUPFAM" id="SSF52317">
    <property type="entry name" value="Class I glutamine amidotransferase-like"/>
    <property type="match status" value="1"/>
</dbReference>
<keyword evidence="1" id="KW-0472">Membrane</keyword>
<keyword evidence="1" id="KW-0812">Transmembrane</keyword>
<evidence type="ECO:0000256" key="1">
    <source>
        <dbReference type="SAM" id="Phobius"/>
    </source>
</evidence>
<sequence length="747" mass="82014">MFTHPLWAWRTGTFALASGWPRWMLAAAFIIGVAVIAATLWRNRPLGAAKLATIGVLQAALLALLLGMLWRPVLHVERVRDRENVLAIAIDTSGSMAYDDMVDGDGARSRLQRAAAALDEDALAALQRSFEVRLFSFAGKAESLPTLQAMPPPGAQTRIGDSLIQLLQTAGSVPLAGIVLMTDGAENGETLSEEQLAAIASYGVPVHTVGVGAEKIPADLELEQVRVAQVAPAGATVTASVRVRHDAGGESRLRVYDQEKLLAAREIVLPASSSVSTHTIEFPAGDPGTHDLRFALDGLEGEPDLINNSRAHVLNVPAARRRILYVEGEPRWEYKFLRRAIEPERSLRLTSAVRTTPNKYFRQGVSSGTELPDGFPSDLAELFSYDALIIGSFDSASLSTQQHQMLRQFVDRRGGSVLMLAGRNGLSAGGWDRTALAQTLPTQLPQRQPQSFIQRVALARPTLYATESPITRLHVDPARNAELWQTLPRLADFQALGRLKPGAIVLLEAGVERGATPLLVWQRFGQGATYLLGTASTLRWQLSTEPADQRHELFWRQLAHALADGAPPRASLTSERSVYNDERQVHLEAQLRNARFEPIDGAQVELLVAPERDEPYSVAMQPSQSGEGRYVASFDAPATGLYRIDMTARTPEGELETATAYVRRNDGLLEHYGVRQNRPVLERIASVTGGRYWKLTDLDQLAAAIPYSKAGIVERQTLDLWNLPIVFLVLLALKLSEWLLRLRWGRL</sequence>
<dbReference type="Gene3D" id="3.40.50.880">
    <property type="match status" value="1"/>
</dbReference>
<dbReference type="PANTHER" id="PTHR37947">
    <property type="entry name" value="BLL2462 PROTEIN"/>
    <property type="match status" value="1"/>
</dbReference>
<name>A0A841HMK3_9GAMM</name>
<feature type="transmembrane region" description="Helical" evidence="1">
    <location>
        <begin position="48"/>
        <end position="70"/>
    </location>
</feature>
<evidence type="ECO:0000313" key="3">
    <source>
        <dbReference type="Proteomes" id="UP000588068"/>
    </source>
</evidence>